<name>A0A9N9JXT5_9GLOM</name>
<proteinExistence type="predicted"/>
<dbReference type="Proteomes" id="UP000789405">
    <property type="component" value="Unassembled WGS sequence"/>
</dbReference>
<evidence type="ECO:0000313" key="1">
    <source>
        <dbReference type="EMBL" id="CAG8796878.1"/>
    </source>
</evidence>
<accession>A0A9N9JXT5</accession>
<feature type="non-terminal residue" evidence="1">
    <location>
        <position position="54"/>
    </location>
</feature>
<comment type="caution">
    <text evidence="1">The sequence shown here is derived from an EMBL/GenBank/DDBJ whole genome shotgun (WGS) entry which is preliminary data.</text>
</comment>
<protein>
    <submittedName>
        <fullName evidence="1">24914_t:CDS:1</fullName>
    </submittedName>
</protein>
<keyword evidence="2" id="KW-1185">Reference proteome</keyword>
<dbReference type="AlphaFoldDB" id="A0A9N9JXT5"/>
<sequence length="54" mass="6388">NKVSLHSKSEVIMKPELLSKDEFSEMESCKQQDVIIIAFKKTNWSPKERRFISF</sequence>
<evidence type="ECO:0000313" key="2">
    <source>
        <dbReference type="Proteomes" id="UP000789405"/>
    </source>
</evidence>
<gene>
    <name evidence="1" type="ORF">DERYTH_LOCUS22575</name>
</gene>
<dbReference type="EMBL" id="CAJVPY010031672">
    <property type="protein sequence ID" value="CAG8796878.1"/>
    <property type="molecule type" value="Genomic_DNA"/>
</dbReference>
<organism evidence="1 2">
    <name type="scientific">Dentiscutata erythropus</name>
    <dbReference type="NCBI Taxonomy" id="1348616"/>
    <lineage>
        <taxon>Eukaryota</taxon>
        <taxon>Fungi</taxon>
        <taxon>Fungi incertae sedis</taxon>
        <taxon>Mucoromycota</taxon>
        <taxon>Glomeromycotina</taxon>
        <taxon>Glomeromycetes</taxon>
        <taxon>Diversisporales</taxon>
        <taxon>Gigasporaceae</taxon>
        <taxon>Dentiscutata</taxon>
    </lineage>
</organism>
<reference evidence="1" key="1">
    <citation type="submission" date="2021-06" db="EMBL/GenBank/DDBJ databases">
        <authorList>
            <person name="Kallberg Y."/>
            <person name="Tangrot J."/>
            <person name="Rosling A."/>
        </authorList>
    </citation>
    <scope>NUCLEOTIDE SEQUENCE</scope>
    <source>
        <strain evidence="1">MA453B</strain>
    </source>
</reference>
<feature type="non-terminal residue" evidence="1">
    <location>
        <position position="1"/>
    </location>
</feature>